<dbReference type="InterPro" id="IPR009387">
    <property type="entry name" value="HigB-2"/>
</dbReference>
<name>A0AA86IL03_9ENTR</name>
<sequence length="119" mass="13697">MRVFKTKWFTKAAKSHGIPDSELCLAITAVFKGQADHLGGGVYKKRLSQNRDRAIILAKGGRHWFYTYLYGKQDTANISEAELVGFRELAKYYAVLTTEQIRVLMRRKELVEICHDCKK</sequence>
<protein>
    <recommendedName>
        <fullName evidence="3">Type II toxin-antitoxin system RelE/ParE family toxin</fullName>
    </recommendedName>
</protein>
<organism evidence="1 2">
    <name type="scientific">Enterobacter kobei</name>
    <dbReference type="NCBI Taxonomy" id="208224"/>
    <lineage>
        <taxon>Bacteria</taxon>
        <taxon>Pseudomonadati</taxon>
        <taxon>Pseudomonadota</taxon>
        <taxon>Gammaproteobacteria</taxon>
        <taxon>Enterobacterales</taxon>
        <taxon>Enterobacteriaceae</taxon>
        <taxon>Enterobacter</taxon>
        <taxon>Enterobacter cloacae complex</taxon>
    </lineage>
</organism>
<dbReference type="AlphaFoldDB" id="A0AA86IL03"/>
<dbReference type="RefSeq" id="WP_088220942.1">
    <property type="nucleotide sequence ID" value="NZ_AP024590.1"/>
</dbReference>
<dbReference type="Proteomes" id="UP000682928">
    <property type="component" value="Chromosome"/>
</dbReference>
<dbReference type="Pfam" id="PF06296">
    <property type="entry name" value="RelE"/>
    <property type="match status" value="1"/>
</dbReference>
<dbReference type="EMBL" id="AP024590">
    <property type="protein sequence ID" value="BCU53766.1"/>
    <property type="molecule type" value="Genomic_DNA"/>
</dbReference>
<proteinExistence type="predicted"/>
<evidence type="ECO:0000313" key="1">
    <source>
        <dbReference type="EMBL" id="BCU53766.1"/>
    </source>
</evidence>
<evidence type="ECO:0000313" key="2">
    <source>
        <dbReference type="Proteomes" id="UP000682928"/>
    </source>
</evidence>
<dbReference type="PIRSF" id="PIRSF018634">
    <property type="entry name" value="UCP018634"/>
    <property type="match status" value="1"/>
</dbReference>
<reference evidence="1" key="1">
    <citation type="submission" date="2021-04" db="EMBL/GenBank/DDBJ databases">
        <title>Difference and commonality of drug resistance evolution in various bacteria. and drug sensitivity profiles.</title>
        <authorList>
            <person name="Maeda T."/>
            <person name="Shibai A."/>
            <person name="Kawada K."/>
            <person name="Kotani H."/>
            <person name="Tarusawa Y."/>
            <person name="Tanabe K."/>
            <person name="Furusawa C."/>
        </authorList>
    </citation>
    <scope>NUCLEOTIDE SEQUENCE</scope>
    <source>
        <strain evidence="1">JCM 8580</strain>
    </source>
</reference>
<accession>A0AA86IL03</accession>
<gene>
    <name evidence="1" type="ORF">ENKO_03600</name>
</gene>
<evidence type="ECO:0008006" key="3">
    <source>
        <dbReference type="Google" id="ProtNLM"/>
    </source>
</evidence>